<dbReference type="Proteomes" id="UP000001681">
    <property type="component" value="Chromosome"/>
</dbReference>
<keyword evidence="3" id="KW-0808">Transferase</keyword>
<dbReference type="PANTHER" id="PTHR12526">
    <property type="entry name" value="GLYCOSYLTRANSFERASE"/>
    <property type="match status" value="1"/>
</dbReference>
<feature type="domain" description="Glycosyltransferase subfamily 4-like N-terminal" evidence="2">
    <location>
        <begin position="22"/>
        <end position="153"/>
    </location>
</feature>
<sequence>MKKTILINSGRTSPFLNTRKDLINNIDKEKYNVIVTGSEYGYEKELEKMNVRFIKTNVFRTSLNPFKDILLLLSYYNIIKKNNVDIVHSYTIKPNIFGTLAAKLAGVSNIYPTLNGIGYVFTENTFKARKLRYLIKFLYKRVFKSSKKVIFQNIDDANEFINLKIIPSEKAIVVNGSGINLEKFPYKENSLVPSFILVTRLLKSKGVMEFLKAAEIIKHKYPEIKFSLVGPLDPNPNGIKINDINSYVEKGIVDYLGKRNDISNVLHKHSVFVLPSFYREGVPHSILEAMSSGKVIITTDSPGCRETVIDGKNGFLIPVKDENKLAEKMEWLINNNSILPKMGLESYKYAKNKFEVNTVNESIYNTMEL</sequence>
<dbReference type="eggNOG" id="COG0438">
    <property type="taxonomic scope" value="Bacteria"/>
</dbReference>
<name>B1YML8_EXIS2</name>
<dbReference type="SUPFAM" id="SSF53756">
    <property type="entry name" value="UDP-Glycosyltransferase/glycogen phosphorylase"/>
    <property type="match status" value="1"/>
</dbReference>
<reference evidence="3 4" key="1">
    <citation type="journal article" date="2006" name="Extremophiles">
        <title>Characterization of Exiguobacterium isolates from the Siberian permafrost. Description of Exiguobacterium sibiricum sp. nov.</title>
        <authorList>
            <person name="Rodrigues D.F."/>
            <person name="Goris J."/>
            <person name="Vishnivetskaya T."/>
            <person name="Gilichinsky D."/>
            <person name="Thomashow M.F."/>
            <person name="Tiedje J.M."/>
        </authorList>
    </citation>
    <scope>NUCLEOTIDE SEQUENCE [LARGE SCALE GENOMIC DNA]</scope>
    <source>
        <strain evidence="4">DSM 17290 / CIP 109462 / JCM 13490 / 255-15</strain>
    </source>
</reference>
<proteinExistence type="predicted"/>
<dbReference type="CAZy" id="GT4">
    <property type="family name" value="Glycosyltransferase Family 4"/>
</dbReference>
<dbReference type="GO" id="GO:0016757">
    <property type="term" value="F:glycosyltransferase activity"/>
    <property type="evidence" value="ECO:0007669"/>
    <property type="project" value="InterPro"/>
</dbReference>
<dbReference type="PANTHER" id="PTHR12526:SF638">
    <property type="entry name" value="SPORE COAT PROTEIN SA"/>
    <property type="match status" value="1"/>
</dbReference>
<dbReference type="AlphaFoldDB" id="B1YML8"/>
<dbReference type="InterPro" id="IPR001296">
    <property type="entry name" value="Glyco_trans_1"/>
</dbReference>
<dbReference type="CDD" id="cd03808">
    <property type="entry name" value="GT4_CapM-like"/>
    <property type="match status" value="1"/>
</dbReference>
<dbReference type="Gene3D" id="3.40.50.2000">
    <property type="entry name" value="Glycogen Phosphorylase B"/>
    <property type="match status" value="2"/>
</dbReference>
<dbReference type="HOGENOM" id="CLU_009583_8_1_9"/>
<reference evidence="3 4" key="2">
    <citation type="journal article" date="2008" name="BMC Genomics">
        <title>Architecture of thermal adaptation in an Exiguobacterium sibiricum strain isolated from 3 million year old permafrost: a genome and transcriptome approach.</title>
        <authorList>
            <person name="Rodrigues D.F."/>
            <person name="Ivanova N."/>
            <person name="He Z."/>
            <person name="Huebner M."/>
            <person name="Zhou J."/>
            <person name="Tiedje J.M."/>
        </authorList>
    </citation>
    <scope>NUCLEOTIDE SEQUENCE [LARGE SCALE GENOMIC DNA]</scope>
    <source>
        <strain evidence="4">DSM 17290 / CIP 109462 / JCM 13490 / 255-15</strain>
    </source>
</reference>
<evidence type="ECO:0000259" key="1">
    <source>
        <dbReference type="Pfam" id="PF00534"/>
    </source>
</evidence>
<evidence type="ECO:0000259" key="2">
    <source>
        <dbReference type="Pfam" id="PF13477"/>
    </source>
</evidence>
<feature type="domain" description="Glycosyl transferase family 1" evidence="1">
    <location>
        <begin position="188"/>
        <end position="341"/>
    </location>
</feature>
<dbReference type="Pfam" id="PF13477">
    <property type="entry name" value="Glyco_trans_4_2"/>
    <property type="match status" value="1"/>
</dbReference>
<dbReference type="InterPro" id="IPR028098">
    <property type="entry name" value="Glyco_trans_4-like_N"/>
</dbReference>
<dbReference type="RefSeq" id="WP_012371494.1">
    <property type="nucleotide sequence ID" value="NC_010556.1"/>
</dbReference>
<reference evidence="4" key="3">
    <citation type="submission" date="2008-04" db="EMBL/GenBank/DDBJ databases">
        <title>Complete sequence of chromosome of Exiguobacterium sibiricum 255-15.</title>
        <authorList>
            <consortium name="US DOE Joint Genome Institute"/>
            <person name="Copeland A."/>
            <person name="Lucas S."/>
            <person name="Lapidus A."/>
            <person name="Glavina del Rio T."/>
            <person name="Dalin E."/>
            <person name="Tice H."/>
            <person name="Bruce D."/>
            <person name="Goodwin L."/>
            <person name="Pitluck S."/>
            <person name="Kiss H."/>
            <person name="Chertkov O."/>
            <person name="Monk C."/>
            <person name="Brettin T."/>
            <person name="Detter J.C."/>
            <person name="Han C."/>
            <person name="Kuske C.R."/>
            <person name="Schmutz J."/>
            <person name="Larimer F."/>
            <person name="Land M."/>
            <person name="Hauser L."/>
            <person name="Kyrpides N."/>
            <person name="Mikhailova N."/>
            <person name="Vishnivetskaya T."/>
            <person name="Rodrigues D.F."/>
            <person name="Gilichinsky D."/>
            <person name="Tiedje J."/>
            <person name="Richardson P."/>
        </authorList>
    </citation>
    <scope>NUCLEOTIDE SEQUENCE [LARGE SCALE GENOMIC DNA]</scope>
    <source>
        <strain evidence="4">DSM 17290 / CIP 109462 / JCM 13490 / 255-15</strain>
    </source>
</reference>
<dbReference type="KEGG" id="esi:Exig_2630"/>
<gene>
    <name evidence="3" type="ordered locus">Exig_2630</name>
</gene>
<dbReference type="EMBL" id="CP001022">
    <property type="protein sequence ID" value="ACB62078.1"/>
    <property type="molecule type" value="Genomic_DNA"/>
</dbReference>
<evidence type="ECO:0000313" key="3">
    <source>
        <dbReference type="EMBL" id="ACB62078.1"/>
    </source>
</evidence>
<organism evidence="3 4">
    <name type="scientific">Exiguobacterium sibiricum (strain DSM 17290 / CCUG 55495 / CIP 109462 / JCM 13490 / 255-15)</name>
    <dbReference type="NCBI Taxonomy" id="262543"/>
    <lineage>
        <taxon>Bacteria</taxon>
        <taxon>Bacillati</taxon>
        <taxon>Bacillota</taxon>
        <taxon>Bacilli</taxon>
        <taxon>Bacillales</taxon>
        <taxon>Bacillales Family XII. Incertae Sedis</taxon>
        <taxon>Exiguobacterium</taxon>
    </lineage>
</organism>
<protein>
    <submittedName>
        <fullName evidence="3">Glycosyl transferase group 1</fullName>
    </submittedName>
</protein>
<accession>B1YML8</accession>
<keyword evidence="4" id="KW-1185">Reference proteome</keyword>
<dbReference type="Pfam" id="PF00534">
    <property type="entry name" value="Glycos_transf_1"/>
    <property type="match status" value="1"/>
</dbReference>
<evidence type="ECO:0000313" key="4">
    <source>
        <dbReference type="Proteomes" id="UP000001681"/>
    </source>
</evidence>
<dbReference type="STRING" id="262543.Exig_2630"/>